<reference evidence="1" key="1">
    <citation type="submission" date="2020-08" db="EMBL/GenBank/DDBJ databases">
        <title>Multicomponent nature underlies the extraordinary mechanical properties of spider dragline silk.</title>
        <authorList>
            <person name="Kono N."/>
            <person name="Nakamura H."/>
            <person name="Mori M."/>
            <person name="Yoshida Y."/>
            <person name="Ohtoshi R."/>
            <person name="Malay A.D."/>
            <person name="Moran D.A.P."/>
            <person name="Tomita M."/>
            <person name="Numata K."/>
            <person name="Arakawa K."/>
        </authorList>
    </citation>
    <scope>NUCLEOTIDE SEQUENCE</scope>
</reference>
<dbReference type="AlphaFoldDB" id="A0A8X6VFV9"/>
<organism evidence="1 2">
    <name type="scientific">Trichonephila clavipes</name>
    <name type="common">Golden silk orbweaver</name>
    <name type="synonym">Nephila clavipes</name>
    <dbReference type="NCBI Taxonomy" id="2585209"/>
    <lineage>
        <taxon>Eukaryota</taxon>
        <taxon>Metazoa</taxon>
        <taxon>Ecdysozoa</taxon>
        <taxon>Arthropoda</taxon>
        <taxon>Chelicerata</taxon>
        <taxon>Arachnida</taxon>
        <taxon>Araneae</taxon>
        <taxon>Araneomorphae</taxon>
        <taxon>Entelegynae</taxon>
        <taxon>Araneoidea</taxon>
        <taxon>Nephilidae</taxon>
        <taxon>Trichonephila</taxon>
    </lineage>
</organism>
<keyword evidence="2" id="KW-1185">Reference proteome</keyword>
<name>A0A8X6VFV9_TRICX</name>
<dbReference type="Proteomes" id="UP000887159">
    <property type="component" value="Unassembled WGS sequence"/>
</dbReference>
<gene>
    <name evidence="1" type="ORF">TNCV_4471501</name>
</gene>
<accession>A0A8X6VFV9</accession>
<protein>
    <submittedName>
        <fullName evidence="1">Uncharacterized protein</fullName>
    </submittedName>
</protein>
<dbReference type="EMBL" id="BMAU01021304">
    <property type="protein sequence ID" value="GFY11164.1"/>
    <property type="molecule type" value="Genomic_DNA"/>
</dbReference>
<sequence length="76" mass="8498">MTVPVVQPVNGLFNTRFTVDIRHYLSRCLPPGCMSCLGNRARALGVEDWKQVTCSDVSLDFGYLYLLRAENMTSGL</sequence>
<evidence type="ECO:0000313" key="2">
    <source>
        <dbReference type="Proteomes" id="UP000887159"/>
    </source>
</evidence>
<proteinExistence type="predicted"/>
<comment type="caution">
    <text evidence="1">The sequence shown here is derived from an EMBL/GenBank/DDBJ whole genome shotgun (WGS) entry which is preliminary data.</text>
</comment>
<evidence type="ECO:0000313" key="1">
    <source>
        <dbReference type="EMBL" id="GFY11164.1"/>
    </source>
</evidence>